<comment type="caution">
    <text evidence="3">The sequence shown here is derived from an EMBL/GenBank/DDBJ whole genome shotgun (WGS) entry which is preliminary data.</text>
</comment>
<protein>
    <recommendedName>
        <fullName evidence="2">PepSY domain-containing protein</fullName>
    </recommendedName>
</protein>
<name>A0A544T710_9BACI</name>
<dbReference type="Pfam" id="PF03413">
    <property type="entry name" value="PepSY"/>
    <property type="match status" value="2"/>
</dbReference>
<proteinExistence type="predicted"/>
<evidence type="ECO:0000313" key="4">
    <source>
        <dbReference type="Proteomes" id="UP000317316"/>
    </source>
</evidence>
<reference evidence="3 4" key="1">
    <citation type="submission" date="2019-05" db="EMBL/GenBank/DDBJ databases">
        <title>Psychrobacillus vulpis sp. nov., a new species isolated from feces of a red fox that inhabits in The Tablas de Daimiel Natural Park, Albacete, Spain.</title>
        <authorList>
            <person name="Rodriguez M."/>
            <person name="Reina J.C."/>
            <person name="Bejar V."/>
            <person name="Llamas I."/>
        </authorList>
    </citation>
    <scope>NUCLEOTIDE SEQUENCE [LARGE SCALE GENOMIC DNA]</scope>
    <source>
        <strain evidence="3 4">NEAU-3TGS17</strain>
    </source>
</reference>
<dbReference type="AlphaFoldDB" id="A0A544T710"/>
<dbReference type="InterPro" id="IPR025711">
    <property type="entry name" value="PepSY"/>
</dbReference>
<feature type="signal peptide" evidence="1">
    <location>
        <begin position="1"/>
        <end position="26"/>
    </location>
</feature>
<evidence type="ECO:0000313" key="3">
    <source>
        <dbReference type="EMBL" id="TQR13243.1"/>
    </source>
</evidence>
<accession>A0A544T710</accession>
<feature type="domain" description="PepSY" evidence="2">
    <location>
        <begin position="46"/>
        <end position="101"/>
    </location>
</feature>
<evidence type="ECO:0000259" key="2">
    <source>
        <dbReference type="Pfam" id="PF03413"/>
    </source>
</evidence>
<evidence type="ECO:0000256" key="1">
    <source>
        <dbReference type="SAM" id="SignalP"/>
    </source>
</evidence>
<dbReference type="EMBL" id="VDGH01000006">
    <property type="protein sequence ID" value="TQR13243.1"/>
    <property type="molecule type" value="Genomic_DNA"/>
</dbReference>
<dbReference type="Gene3D" id="3.10.450.40">
    <property type="match status" value="2"/>
</dbReference>
<organism evidence="3 4">
    <name type="scientific">Psychrobacillus lasiicapitis</name>
    <dbReference type="NCBI Taxonomy" id="1636719"/>
    <lineage>
        <taxon>Bacteria</taxon>
        <taxon>Bacillati</taxon>
        <taxon>Bacillota</taxon>
        <taxon>Bacilli</taxon>
        <taxon>Bacillales</taxon>
        <taxon>Bacillaceae</taxon>
        <taxon>Psychrobacillus</taxon>
    </lineage>
</organism>
<dbReference type="Proteomes" id="UP000317316">
    <property type="component" value="Unassembled WGS sequence"/>
</dbReference>
<keyword evidence="4" id="KW-1185">Reference proteome</keyword>
<sequence>MMKKLFIGSLATTLLVSGAIGINAYAKGNDSKLESTQVPSVTKSIISEKEAITIAKNQVDGDLVKIELDSDDGRFEYELDLRNADGEHEITIDASTGKVIELDLDDDHYDDARTTAASIKSLISEKEAIAIAKKQVKGEVTKIELDKDDNRYEYEIELRTNKGEADITIDASTGKVLELDLDDDGYDD</sequence>
<keyword evidence="1" id="KW-0732">Signal</keyword>
<feature type="domain" description="PepSY" evidence="2">
    <location>
        <begin position="123"/>
        <end position="178"/>
    </location>
</feature>
<feature type="chain" id="PRO_5021850503" description="PepSY domain-containing protein" evidence="1">
    <location>
        <begin position="27"/>
        <end position="188"/>
    </location>
</feature>
<gene>
    <name evidence="3" type="ORF">FG382_12070</name>
</gene>
<dbReference type="OrthoDB" id="5361545at2"/>